<accession>A0AC59YIN9</accession>
<sequence>MTTWALAELEVRFSSLDSCTVPVSSTQDLLVMASTTPGQLEEEQSPNPGRVMAARRGRDSQGQATPCPSTFLGGLADTRSYSWIEWGCRASGKHQLVIVKPCEAQCPGVPVVPLAHDSLPKGFTVPCKEGASSRPAGPSQAPASSSLRKLLALLANWCASQAFRGWAPFPDRILPAGEAESSSRCQRAFSGQVGKLSSPTWEEVPSEI</sequence>
<organism evidence="1 2">
    <name type="scientific">Rangifer tarandus platyrhynchus</name>
    <name type="common">Svalbard reindeer</name>
    <dbReference type="NCBI Taxonomy" id="3082113"/>
    <lineage>
        <taxon>Eukaryota</taxon>
        <taxon>Metazoa</taxon>
        <taxon>Chordata</taxon>
        <taxon>Craniata</taxon>
        <taxon>Vertebrata</taxon>
        <taxon>Euteleostomi</taxon>
        <taxon>Mammalia</taxon>
        <taxon>Eutheria</taxon>
        <taxon>Laurasiatheria</taxon>
        <taxon>Artiodactyla</taxon>
        <taxon>Ruminantia</taxon>
        <taxon>Pecora</taxon>
        <taxon>Cervidae</taxon>
        <taxon>Odocoileinae</taxon>
        <taxon>Rangifer</taxon>
    </lineage>
</organism>
<gene>
    <name evidence="1" type="ORF">MRATA1EN22A_LOCUS6578</name>
</gene>
<protein>
    <submittedName>
        <fullName evidence="1">Uncharacterized protein</fullName>
    </submittedName>
</protein>
<dbReference type="Proteomes" id="UP001162501">
    <property type="component" value="Chromosome 16"/>
</dbReference>
<name>A0AC59YIN9_RANTA</name>
<evidence type="ECO:0000313" key="1">
    <source>
        <dbReference type="EMBL" id="CAM9725983.1"/>
    </source>
</evidence>
<dbReference type="EMBL" id="OX596100">
    <property type="protein sequence ID" value="CAM9725983.1"/>
    <property type="molecule type" value="Genomic_DNA"/>
</dbReference>
<reference evidence="1" key="1">
    <citation type="submission" date="2023-05" db="EMBL/GenBank/DDBJ databases">
        <authorList>
            <consortium name="ELIXIR-Norway"/>
        </authorList>
    </citation>
    <scope>NUCLEOTIDE SEQUENCE</scope>
</reference>
<evidence type="ECO:0000313" key="2">
    <source>
        <dbReference type="Proteomes" id="UP001162501"/>
    </source>
</evidence>
<reference evidence="1" key="2">
    <citation type="submission" date="2025-03" db="EMBL/GenBank/DDBJ databases">
        <authorList>
            <consortium name="ELIXIR-Norway"/>
            <consortium name="Elixir Norway"/>
        </authorList>
    </citation>
    <scope>NUCLEOTIDE SEQUENCE</scope>
</reference>
<proteinExistence type="predicted"/>